<comment type="caution">
    <text evidence="1">The sequence shown here is derived from an EMBL/GenBank/DDBJ whole genome shotgun (WGS) entry which is preliminary data.</text>
</comment>
<accession>A0A177EDB4</accession>
<evidence type="ECO:0000313" key="1">
    <source>
        <dbReference type="EMBL" id="OAG28989.1"/>
    </source>
</evidence>
<name>A0A177EDB4_9MICR</name>
<dbReference type="GeneID" id="93647478"/>
<protein>
    <submittedName>
        <fullName evidence="1">Uncharacterized protein</fullName>
    </submittedName>
</protein>
<dbReference type="RefSeq" id="XP_067543734.1">
    <property type="nucleotide sequence ID" value="XM_067688546.1"/>
</dbReference>
<dbReference type="EMBL" id="LTDL01000042">
    <property type="protein sequence ID" value="OAG28989.1"/>
    <property type="molecule type" value="Genomic_DNA"/>
</dbReference>
<keyword evidence="2" id="KW-1185">Reference proteome</keyword>
<gene>
    <name evidence="1" type="ORF">NEDG_01128</name>
</gene>
<proteinExistence type="predicted"/>
<organism evidence="1 2">
    <name type="scientific">Nematocida displodere</name>
    <dbReference type="NCBI Taxonomy" id="1805483"/>
    <lineage>
        <taxon>Eukaryota</taxon>
        <taxon>Fungi</taxon>
        <taxon>Fungi incertae sedis</taxon>
        <taxon>Microsporidia</taxon>
        <taxon>Nematocida</taxon>
    </lineage>
</organism>
<sequence length="227" mass="26898">MPNTTAQHTNQLEQHKRSPFQEDVILSADELIDDLLVESRGRQRDEPITILFSALDQIHYWRQLPPHRKVDRVLQLHENRFKDGQYTGIREELRDYKNEILVSMRDKKIEAHFWPEVAIPRVRAILMEPCKRAQESMWPKKHQNRPWIQWLALIVLQVVTEHKTWEAAVAFIQKNMPKHILPGEYTGNPEFMKVECKKLTAVCQKLDIEESAPQNCPQWQRRRANGL</sequence>
<dbReference type="Proteomes" id="UP000185944">
    <property type="component" value="Unassembled WGS sequence"/>
</dbReference>
<reference evidence="1 2" key="1">
    <citation type="submission" date="2016-02" db="EMBL/GenBank/DDBJ databases">
        <title>Discovery of a natural microsporidian pathogen with a broad tissue tropism in Caenorhabditis elegans.</title>
        <authorList>
            <person name="Luallen R.J."/>
            <person name="Reinke A.W."/>
            <person name="Tong L."/>
            <person name="Botts M.R."/>
            <person name="Felix M.-A."/>
            <person name="Troemel E.R."/>
        </authorList>
    </citation>
    <scope>NUCLEOTIDE SEQUENCE [LARGE SCALE GENOMIC DNA]</scope>
    <source>
        <strain evidence="1 2">JUm2807</strain>
    </source>
</reference>
<dbReference type="AlphaFoldDB" id="A0A177EDB4"/>
<evidence type="ECO:0000313" key="2">
    <source>
        <dbReference type="Proteomes" id="UP000185944"/>
    </source>
</evidence>
<dbReference type="VEuPathDB" id="MicrosporidiaDB:NEDG_01128"/>